<evidence type="ECO:0000256" key="1">
    <source>
        <dbReference type="SAM" id="MobiDB-lite"/>
    </source>
</evidence>
<sequence length="73" mass="8189">MNSHRETCRANEDWMLYCSQAHSLSESARGSFIHVDHPTGSQKRISFRRLAPSRADDRSENPPPVPPEGLVDG</sequence>
<gene>
    <name evidence="2" type="ORF">Pfra01_002599900</name>
</gene>
<proteinExistence type="predicted"/>
<reference evidence="2" key="1">
    <citation type="submission" date="2023-04" db="EMBL/GenBank/DDBJ databases">
        <title>Phytophthora fragariaefolia NBRC 109709.</title>
        <authorList>
            <person name="Ichikawa N."/>
            <person name="Sato H."/>
            <person name="Tonouchi N."/>
        </authorList>
    </citation>
    <scope>NUCLEOTIDE SEQUENCE</scope>
    <source>
        <strain evidence="2">NBRC 109709</strain>
    </source>
</reference>
<evidence type="ECO:0000313" key="3">
    <source>
        <dbReference type="Proteomes" id="UP001165121"/>
    </source>
</evidence>
<accession>A0A9W6Y951</accession>
<name>A0A9W6Y951_9STRA</name>
<feature type="region of interest" description="Disordered" evidence="1">
    <location>
        <begin position="36"/>
        <end position="73"/>
    </location>
</feature>
<comment type="caution">
    <text evidence="2">The sequence shown here is derived from an EMBL/GenBank/DDBJ whole genome shotgun (WGS) entry which is preliminary data.</text>
</comment>
<keyword evidence="3" id="KW-1185">Reference proteome</keyword>
<dbReference type="Proteomes" id="UP001165121">
    <property type="component" value="Unassembled WGS sequence"/>
</dbReference>
<evidence type="ECO:0000313" key="2">
    <source>
        <dbReference type="EMBL" id="GMF59949.1"/>
    </source>
</evidence>
<organism evidence="2 3">
    <name type="scientific">Phytophthora fragariaefolia</name>
    <dbReference type="NCBI Taxonomy" id="1490495"/>
    <lineage>
        <taxon>Eukaryota</taxon>
        <taxon>Sar</taxon>
        <taxon>Stramenopiles</taxon>
        <taxon>Oomycota</taxon>
        <taxon>Peronosporomycetes</taxon>
        <taxon>Peronosporales</taxon>
        <taxon>Peronosporaceae</taxon>
        <taxon>Phytophthora</taxon>
    </lineage>
</organism>
<protein>
    <submittedName>
        <fullName evidence="2">Unnamed protein product</fullName>
    </submittedName>
</protein>
<dbReference type="EMBL" id="BSXT01005170">
    <property type="protein sequence ID" value="GMF59949.1"/>
    <property type="molecule type" value="Genomic_DNA"/>
</dbReference>
<dbReference type="AlphaFoldDB" id="A0A9W6Y951"/>